<comment type="caution">
    <text evidence="2">The sequence shown here is derived from an EMBL/GenBank/DDBJ whole genome shotgun (WGS) entry which is preliminary data.</text>
</comment>
<sequence>MLISALSTVQKGASSQRAGFEPARAKPIGFQVQLLNHSDIAAREQYLPSLRQHSFKTIRFCKLLLRVMFFIRRAGFEPARAKPIGFQVQLLNHSDIAAP</sequence>
<evidence type="ECO:0000313" key="3">
    <source>
        <dbReference type="Proteomes" id="UP000746747"/>
    </source>
</evidence>
<name>A0A8J2M0V8_9BILA</name>
<feature type="region of interest" description="Disordered" evidence="1">
    <location>
        <begin position="1"/>
        <end position="20"/>
    </location>
</feature>
<protein>
    <submittedName>
        <fullName evidence="2">Uncharacterized protein</fullName>
    </submittedName>
</protein>
<evidence type="ECO:0000313" key="2">
    <source>
        <dbReference type="EMBL" id="CAG9537257.1"/>
    </source>
</evidence>
<dbReference type="EMBL" id="CAKAEH010001532">
    <property type="protein sequence ID" value="CAG9537257.1"/>
    <property type="molecule type" value="Genomic_DNA"/>
</dbReference>
<dbReference type="OrthoDB" id="10537572at2759"/>
<dbReference type="Proteomes" id="UP000746747">
    <property type="component" value="Unassembled WGS sequence"/>
</dbReference>
<dbReference type="AlphaFoldDB" id="A0A8J2M0V8"/>
<keyword evidence="3" id="KW-1185">Reference proteome</keyword>
<gene>
    <name evidence="2" type="ORF">CJOHNSTONI_LOCUS7094</name>
</gene>
<accession>A0A8J2M0V8</accession>
<organism evidence="2 3">
    <name type="scientific">Cercopithifilaria johnstoni</name>
    <dbReference type="NCBI Taxonomy" id="2874296"/>
    <lineage>
        <taxon>Eukaryota</taxon>
        <taxon>Metazoa</taxon>
        <taxon>Ecdysozoa</taxon>
        <taxon>Nematoda</taxon>
        <taxon>Chromadorea</taxon>
        <taxon>Rhabditida</taxon>
        <taxon>Spirurina</taxon>
        <taxon>Spiruromorpha</taxon>
        <taxon>Filarioidea</taxon>
        <taxon>Onchocercidae</taxon>
        <taxon>Cercopithifilaria</taxon>
    </lineage>
</organism>
<reference evidence="2" key="1">
    <citation type="submission" date="2021-09" db="EMBL/GenBank/DDBJ databases">
        <authorList>
            <consortium name="Pathogen Informatics"/>
        </authorList>
    </citation>
    <scope>NUCLEOTIDE SEQUENCE</scope>
</reference>
<feature type="compositionally biased region" description="Polar residues" evidence="1">
    <location>
        <begin position="1"/>
        <end position="17"/>
    </location>
</feature>
<proteinExistence type="predicted"/>
<evidence type="ECO:0000256" key="1">
    <source>
        <dbReference type="SAM" id="MobiDB-lite"/>
    </source>
</evidence>